<dbReference type="AlphaFoldDB" id="V7PCV5"/>
<gene>
    <name evidence="2" type="ORF">YYC_04301</name>
</gene>
<evidence type="ECO:0000313" key="2">
    <source>
        <dbReference type="EMBL" id="ETB57401.1"/>
    </source>
</evidence>
<accession>V7PCV5</accession>
<dbReference type="Proteomes" id="UP000018538">
    <property type="component" value="Unassembled WGS sequence"/>
</dbReference>
<evidence type="ECO:0000256" key="1">
    <source>
        <dbReference type="SAM" id="Phobius"/>
    </source>
</evidence>
<keyword evidence="1" id="KW-0812">Transmembrane</keyword>
<name>V7PCV5_PLAYE</name>
<sequence>MKHKVANSINIYTINLVFNSNILDKDIHFYNKDIPDVSKNIIFCIKCIISIFNQTVLSNPLFKCKNFYAINNSIPHKLDGKGDYQFIINQDILNAYCTSNKCDNNLTKINAGCLYLLDAFFKDSSVFKSVAESNINIVEYIIIWLSNMLILIENKEKESLKFFYDIYIKNHDKYINPISGVNGYYNSYKDLIDKKNMMNMNINDISKLYNAFITLCMMYIEFDEQNPNCDKYLNDAKIFVERYKKLKADSNITEKNSYNQLLSTLSKDYDNFKNKCSVKCSNSSFPTIETTDNSVYTSELTSEVTSSSSSISKNLFTVLSIFGAIAFFLGISYKYSLFGFRKRFQKQKLREKIKNIKKKMNH</sequence>
<dbReference type="NCBIfam" id="TIGR01590">
    <property type="entry name" value="yir-bir-cir_Pla"/>
    <property type="match status" value="1"/>
</dbReference>
<reference evidence="2 3" key="1">
    <citation type="submission" date="2013-11" db="EMBL/GenBank/DDBJ databases">
        <title>The Genome Sequence of Plasmodium yoelii 17X.</title>
        <authorList>
            <consortium name="The Broad Institute Genomics Platform"/>
            <consortium name="The Broad Institute Genome Sequencing Center for Infectious Disease"/>
            <person name="Neafsey D."/>
            <person name="Adams J."/>
            <person name="Walker B."/>
            <person name="Young S.K."/>
            <person name="Zeng Q."/>
            <person name="Gargeya S."/>
            <person name="Fitzgerald M."/>
            <person name="Haas B."/>
            <person name="Abouelleil A."/>
            <person name="Alvarado L."/>
            <person name="Chapman S.B."/>
            <person name="Gainer-Dewar J."/>
            <person name="Goldberg J."/>
            <person name="Griggs A."/>
            <person name="Gujja S."/>
            <person name="Hansen M."/>
            <person name="Howarth C."/>
            <person name="Imamovic A."/>
            <person name="Ireland A."/>
            <person name="Larimer J."/>
            <person name="McCowan C."/>
            <person name="Murphy C."/>
            <person name="Pearson M."/>
            <person name="Poon T.W."/>
            <person name="Priest M."/>
            <person name="Roberts A."/>
            <person name="Saif S."/>
            <person name="Shea T."/>
            <person name="Sykes S."/>
            <person name="Wortman J."/>
            <person name="Nusbaum C."/>
            <person name="Birren B."/>
        </authorList>
    </citation>
    <scope>NUCLEOTIDE SEQUENCE [LARGE SCALE GENOMIC DNA]</scope>
    <source>
        <strain evidence="2 3">17X</strain>
    </source>
</reference>
<keyword evidence="1" id="KW-1133">Transmembrane helix</keyword>
<keyword evidence="3" id="KW-1185">Reference proteome</keyword>
<feature type="transmembrane region" description="Helical" evidence="1">
    <location>
        <begin position="315"/>
        <end position="340"/>
    </location>
</feature>
<evidence type="ECO:0000313" key="3">
    <source>
        <dbReference type="Proteomes" id="UP000018538"/>
    </source>
</evidence>
<keyword evidence="1" id="KW-0472">Membrane</keyword>
<dbReference type="Pfam" id="PF06022">
    <property type="entry name" value="Cir_Bir_Yir"/>
    <property type="match status" value="1"/>
</dbReference>
<dbReference type="EMBL" id="KI635795">
    <property type="protein sequence ID" value="ETB57401.1"/>
    <property type="molecule type" value="Genomic_DNA"/>
</dbReference>
<organism evidence="2 3">
    <name type="scientific">Plasmodium yoelii 17X</name>
    <dbReference type="NCBI Taxonomy" id="1323249"/>
    <lineage>
        <taxon>Eukaryota</taxon>
        <taxon>Sar</taxon>
        <taxon>Alveolata</taxon>
        <taxon>Apicomplexa</taxon>
        <taxon>Aconoidasida</taxon>
        <taxon>Haemosporida</taxon>
        <taxon>Plasmodiidae</taxon>
        <taxon>Plasmodium</taxon>
        <taxon>Plasmodium (Vinckeia)</taxon>
    </lineage>
</organism>
<dbReference type="InterPro" id="IPR006477">
    <property type="entry name" value="Yir_bir_cir"/>
</dbReference>
<proteinExistence type="predicted"/>
<protein>
    <submittedName>
        <fullName evidence="2">Uncharacterized protein</fullName>
    </submittedName>
</protein>